<evidence type="ECO:0000256" key="1">
    <source>
        <dbReference type="SAM" id="MobiDB-lite"/>
    </source>
</evidence>
<dbReference type="Proteomes" id="UP001256673">
    <property type="component" value="Unassembled WGS sequence"/>
</dbReference>
<evidence type="ECO:0000313" key="2">
    <source>
        <dbReference type="EMBL" id="MDU0325585.1"/>
    </source>
</evidence>
<sequence>MNFVINCHAQPDAALSSADNCQGPSAEHRAADKSSLGLSVDWGTMMTEKPRDRAQLAKDYTDEGWRQKLLELLALVDALGHCIIEADFKVTDDLNRGIVLTAVGKKVRDQLITKEEVDPKVANLLCLLGLVHHEPLVDIDAIDIDRLTAPLSEYIKSGKLKFPLVFGRSLYDEASTLIAEERNVLKHEDTLRLLADKPQGVYHTGPFLIGPYGIMRTKHARNLVPRLSVPIQHCSDLSCPSVHNVRLTSSQEANVNKQRSLLYKVLHTISEDSADWNGFVVDITEKDWNPYEVDDGSTMPYLLGDAFDDEELRALVGLAVSSTGGRLAAVAASVGLAGNPAEWCAGLNRGELLQILLTETDEALTDLVDDAILGNEIVVPEGEVRRPVVNHRMRSGAWRLRPEASRLGARYSPGETTTTLLRLFSLARSMFDKNSAMDMDELAWMLRDVSGDTPTERLETFFKMRTPREIVEKLLLGRRSNAEKAAKILGLDLKGADAPLLDAIMWKLGFPMERRLDVRDEYWRHHQLLETFATTASASADSTEEDLRSIASNYFVALEKFLFDSLTFATWALLEDHVKANRPYEYRAGAARAFTIETLNASVSRKAGVEVNDLRDDPDLSSVVQGFLRLAGHLSSLRENADAHVRQLSDIPRFADQTDLQRFPFRHTAPFLDLLPASQHTLPRVIAEAGSMLNDSGIMTARNGLLHAKSKRTPTISEVNGALSMARSALRLLEEIGCVRNTFETVSVVIDAWGRSTTLLRSNGADIKFAGPSSFAMLGLPSLGAPVYLMQGAVFAEPNEMLRFREGFDSAYANYWSNFPHRPERGSGTSPGQPDQTVGELASPAPVD</sequence>
<name>A0ABU3RS15_9MICO</name>
<comment type="caution">
    <text evidence="2">The sequence shown here is derived from an EMBL/GenBank/DDBJ whole genome shotgun (WGS) entry which is preliminary data.</text>
</comment>
<accession>A0ABU3RS15</accession>
<dbReference type="RefSeq" id="WP_316000576.1">
    <property type="nucleotide sequence ID" value="NZ_JAWDIU010000001.1"/>
</dbReference>
<keyword evidence="3" id="KW-1185">Reference proteome</keyword>
<reference evidence="2 3" key="1">
    <citation type="submission" date="2023-09" db="EMBL/GenBank/DDBJ databases">
        <title>Microbacterium fusihabitans sp. nov., Microbacterium phycihabitans sp. nov., and Microbacterium cervinum sp. nov., isolated from dried seaweeds of beach.</title>
        <authorList>
            <person name="Lee S.D."/>
        </authorList>
    </citation>
    <scope>NUCLEOTIDE SEQUENCE [LARGE SCALE GENOMIC DNA]</scope>
    <source>
        <strain evidence="2 3">KSW2-21</strain>
    </source>
</reference>
<evidence type="ECO:0008006" key="4">
    <source>
        <dbReference type="Google" id="ProtNLM"/>
    </source>
</evidence>
<evidence type="ECO:0000313" key="3">
    <source>
        <dbReference type="Proteomes" id="UP001256673"/>
    </source>
</evidence>
<feature type="region of interest" description="Disordered" evidence="1">
    <location>
        <begin position="822"/>
        <end position="848"/>
    </location>
</feature>
<organism evidence="2 3">
    <name type="scientific">Microbacterium algihabitans</name>
    <dbReference type="NCBI Taxonomy" id="3075992"/>
    <lineage>
        <taxon>Bacteria</taxon>
        <taxon>Bacillati</taxon>
        <taxon>Actinomycetota</taxon>
        <taxon>Actinomycetes</taxon>
        <taxon>Micrococcales</taxon>
        <taxon>Microbacteriaceae</taxon>
        <taxon>Microbacterium</taxon>
    </lineage>
</organism>
<protein>
    <recommendedName>
        <fullName evidence="4">DUF4238 domain-containing protein</fullName>
    </recommendedName>
</protein>
<proteinExistence type="predicted"/>
<feature type="compositionally biased region" description="Polar residues" evidence="1">
    <location>
        <begin position="827"/>
        <end position="836"/>
    </location>
</feature>
<dbReference type="EMBL" id="JAWDIU010000001">
    <property type="protein sequence ID" value="MDU0325585.1"/>
    <property type="molecule type" value="Genomic_DNA"/>
</dbReference>
<gene>
    <name evidence="2" type="ORF">RWH43_02330</name>
</gene>